<dbReference type="Proteomes" id="UP000609849">
    <property type="component" value="Unassembled WGS sequence"/>
</dbReference>
<name>A0ABR7JSS0_9FIRM</name>
<accession>A0ABR7JSS0</accession>
<evidence type="ECO:0000313" key="1">
    <source>
        <dbReference type="EMBL" id="MBC5997959.1"/>
    </source>
</evidence>
<dbReference type="InterPro" id="IPR036614">
    <property type="entry name" value="RusA-like_sf"/>
</dbReference>
<dbReference type="EMBL" id="JACRWE010000008">
    <property type="protein sequence ID" value="MBC5997959.1"/>
    <property type="molecule type" value="Genomic_DNA"/>
</dbReference>
<dbReference type="InterPro" id="IPR008822">
    <property type="entry name" value="Endonuclease_RusA-like"/>
</dbReference>
<sequence>MKVQFKIHSEPITKARPRMNTRTGKAYTPAKTKMFENFVALSYGNRHYFNDEYIRIKLKFKFKVPKSYSKKKYKEAIEGKIRPTKADIDNYIKAVLDGLNGKAFKDDRNIVGILAEKEFAEEACIEVSIESI</sequence>
<dbReference type="SUPFAM" id="SSF103084">
    <property type="entry name" value="Holliday junction resolvase RusA"/>
    <property type="match status" value="1"/>
</dbReference>
<proteinExistence type="predicted"/>
<organism evidence="1 2">
    <name type="scientific">Romboutsia faecis</name>
    <dbReference type="NCBI Taxonomy" id="2764597"/>
    <lineage>
        <taxon>Bacteria</taxon>
        <taxon>Bacillati</taxon>
        <taxon>Bacillota</taxon>
        <taxon>Clostridia</taxon>
        <taxon>Peptostreptococcales</taxon>
        <taxon>Peptostreptococcaceae</taxon>
        <taxon>Romboutsia</taxon>
    </lineage>
</organism>
<dbReference type="Gene3D" id="3.30.1330.70">
    <property type="entry name" value="Holliday junction resolvase RusA"/>
    <property type="match status" value="1"/>
</dbReference>
<protein>
    <submittedName>
        <fullName evidence="1">RusA family crossover junction endodeoxyribonuclease</fullName>
    </submittedName>
</protein>
<gene>
    <name evidence="1" type="ORF">H8923_14445</name>
</gene>
<comment type="caution">
    <text evidence="1">The sequence shown here is derived from an EMBL/GenBank/DDBJ whole genome shotgun (WGS) entry which is preliminary data.</text>
</comment>
<dbReference type="Pfam" id="PF05866">
    <property type="entry name" value="RusA"/>
    <property type="match status" value="1"/>
</dbReference>
<dbReference type="RefSeq" id="WP_153972641.1">
    <property type="nucleotide sequence ID" value="NZ_JACRWE010000008.1"/>
</dbReference>
<reference evidence="1 2" key="1">
    <citation type="submission" date="2020-08" db="EMBL/GenBank/DDBJ databases">
        <authorList>
            <person name="Liu C."/>
            <person name="Sun Q."/>
        </authorList>
    </citation>
    <scope>NUCLEOTIDE SEQUENCE [LARGE SCALE GENOMIC DNA]</scope>
    <source>
        <strain evidence="1 2">NSJ-18</strain>
    </source>
</reference>
<keyword evidence="2" id="KW-1185">Reference proteome</keyword>
<evidence type="ECO:0000313" key="2">
    <source>
        <dbReference type="Proteomes" id="UP000609849"/>
    </source>
</evidence>